<gene>
    <name evidence="2" type="ORF">WDJ61_07760</name>
</gene>
<dbReference type="RefSeq" id="WP_338754253.1">
    <property type="nucleotide sequence ID" value="NZ_CP147404.1"/>
</dbReference>
<feature type="compositionally biased region" description="Basic and acidic residues" evidence="1">
    <location>
        <begin position="18"/>
        <end position="36"/>
    </location>
</feature>
<reference evidence="2 3" key="1">
    <citation type="submission" date="2024-02" db="EMBL/GenBank/DDBJ databases">
        <title>Seven novel Bacillus-like species.</title>
        <authorList>
            <person name="Liu G."/>
        </authorList>
    </citation>
    <scope>NUCLEOTIDE SEQUENCE [LARGE SCALE GENOMIC DNA]</scope>
    <source>
        <strain evidence="2 3">FJAT-52991</strain>
    </source>
</reference>
<feature type="region of interest" description="Disordered" evidence="1">
    <location>
        <begin position="18"/>
        <end position="58"/>
    </location>
</feature>
<evidence type="ECO:0000256" key="1">
    <source>
        <dbReference type="SAM" id="MobiDB-lite"/>
    </source>
</evidence>
<proteinExistence type="predicted"/>
<sequence>MNTVKTSFLSPEELQQHIERINSKRSPVFKEKRAADWRWPQNRKRAEQQAQPRKKDTN</sequence>
<protein>
    <submittedName>
        <fullName evidence="2">Uncharacterized protein</fullName>
    </submittedName>
</protein>
<dbReference type="Proteomes" id="UP001387364">
    <property type="component" value="Chromosome"/>
</dbReference>
<keyword evidence="3" id="KW-1185">Reference proteome</keyword>
<evidence type="ECO:0000313" key="2">
    <source>
        <dbReference type="EMBL" id="WXB94513.1"/>
    </source>
</evidence>
<name>A0ABZ2N9X1_9BACI</name>
<accession>A0ABZ2N9X1</accession>
<evidence type="ECO:0000313" key="3">
    <source>
        <dbReference type="Proteomes" id="UP001387364"/>
    </source>
</evidence>
<organism evidence="2 3">
    <name type="scientific">Bacillus kandeliae</name>
    <dbReference type="NCBI Taxonomy" id="3129297"/>
    <lineage>
        <taxon>Bacteria</taxon>
        <taxon>Bacillati</taxon>
        <taxon>Bacillota</taxon>
        <taxon>Bacilli</taxon>
        <taxon>Bacillales</taxon>
        <taxon>Bacillaceae</taxon>
        <taxon>Bacillus</taxon>
    </lineage>
</organism>
<dbReference type="EMBL" id="CP147404">
    <property type="protein sequence ID" value="WXB94513.1"/>
    <property type="molecule type" value="Genomic_DNA"/>
</dbReference>